<dbReference type="GO" id="GO:0005548">
    <property type="term" value="F:phospholipid transporter activity"/>
    <property type="evidence" value="ECO:0007669"/>
    <property type="project" value="InterPro"/>
</dbReference>
<dbReference type="OrthoDB" id="10053061at2759"/>
<feature type="region of interest" description="Disordered" evidence="1">
    <location>
        <begin position="69"/>
        <end position="107"/>
    </location>
</feature>
<proteinExistence type="predicted"/>
<keyword evidence="4" id="KW-1185">Reference proteome</keyword>
<evidence type="ECO:0000313" key="3">
    <source>
        <dbReference type="EMBL" id="CAF0721221.1"/>
    </source>
</evidence>
<gene>
    <name evidence="3" type="ORF">OXX778_LOCUS2172</name>
</gene>
<feature type="domain" description="Phosphatidylinositol transfer protein N-terminal" evidence="2">
    <location>
        <begin position="128"/>
        <end position="326"/>
    </location>
</feature>
<evidence type="ECO:0000259" key="2">
    <source>
        <dbReference type="Pfam" id="PF02121"/>
    </source>
</evidence>
<accession>A0A813MMC6</accession>
<evidence type="ECO:0000256" key="1">
    <source>
        <dbReference type="SAM" id="MobiDB-lite"/>
    </source>
</evidence>
<dbReference type="PANTHER" id="PTHR10658:SF11">
    <property type="entry name" value="VIBRATOR, ISOFORM B"/>
    <property type="match status" value="1"/>
</dbReference>
<dbReference type="SUPFAM" id="SSF55961">
    <property type="entry name" value="Bet v1-like"/>
    <property type="match status" value="2"/>
</dbReference>
<feature type="compositionally biased region" description="Basic and acidic residues" evidence="1">
    <location>
        <begin position="80"/>
        <end position="98"/>
    </location>
</feature>
<dbReference type="AlphaFoldDB" id="A0A813MMC6"/>
<dbReference type="EMBL" id="CAJNOC010000162">
    <property type="protein sequence ID" value="CAF0721221.1"/>
    <property type="molecule type" value="Genomic_DNA"/>
</dbReference>
<comment type="caution">
    <text evidence="3">The sequence shown here is derived from an EMBL/GenBank/DDBJ whole genome shotgun (WGS) entry which is preliminary data.</text>
</comment>
<dbReference type="InterPro" id="IPR001666">
    <property type="entry name" value="PI_transfer"/>
</dbReference>
<dbReference type="InterPro" id="IPR023393">
    <property type="entry name" value="START-like_dom_sf"/>
</dbReference>
<dbReference type="PANTHER" id="PTHR10658">
    <property type="entry name" value="PHOSPHATIDYLINOSITOL TRANSFER PROTEIN"/>
    <property type="match status" value="1"/>
</dbReference>
<dbReference type="Proteomes" id="UP000663879">
    <property type="component" value="Unassembled WGS sequence"/>
</dbReference>
<evidence type="ECO:0000313" key="4">
    <source>
        <dbReference type="Proteomes" id="UP000663879"/>
    </source>
</evidence>
<feature type="domain" description="Phosphatidylinositol transfer protein N-terminal" evidence="2">
    <location>
        <begin position="1"/>
        <end position="56"/>
    </location>
</feature>
<sequence>MKIIEYRILMPLTLDENLIGQLWSFAEVSRENTGGGEGVEILENTLFDLPLDSNGQLILRKLPEYEDFDTQTNGKKSKKESKENLKKEERSKSLERSDIASVGSQSQLHQSKTFNGVLESNSATNISNFNHDITKYGQYTHKLYKIASKLPWFVRKLLPKDSTLIHEKSWNMYPTVKTVLTNEYFKSSIRVELDTVTREIKDGKFENNVHNLTPAQLEKREIVFIDIAEKLDGENKESEDPSKFKSQKTGRGPLVPGEWYKGHKPLLCCYKLVTAEIKLFGLQTKAEGYLKTMYKQLFTIFHRQIFCWIDKWHGLSLEEVRKIEYDLARILLKKIDEGELSKNQLVNE</sequence>
<dbReference type="Gene3D" id="3.30.530.20">
    <property type="match status" value="2"/>
</dbReference>
<reference evidence="3" key="1">
    <citation type="submission" date="2021-02" db="EMBL/GenBank/DDBJ databases">
        <authorList>
            <person name="Nowell W R."/>
        </authorList>
    </citation>
    <scope>NUCLEOTIDE SEQUENCE</scope>
    <source>
        <strain evidence="3">Ploen Becks lab</strain>
    </source>
</reference>
<dbReference type="Pfam" id="PF02121">
    <property type="entry name" value="IP_trans"/>
    <property type="match status" value="2"/>
</dbReference>
<organism evidence="3 4">
    <name type="scientific">Brachionus calyciflorus</name>
    <dbReference type="NCBI Taxonomy" id="104777"/>
    <lineage>
        <taxon>Eukaryota</taxon>
        <taxon>Metazoa</taxon>
        <taxon>Spiralia</taxon>
        <taxon>Gnathifera</taxon>
        <taxon>Rotifera</taxon>
        <taxon>Eurotatoria</taxon>
        <taxon>Monogononta</taxon>
        <taxon>Pseudotrocha</taxon>
        <taxon>Ploima</taxon>
        <taxon>Brachionidae</taxon>
        <taxon>Brachionus</taxon>
    </lineage>
</organism>
<dbReference type="InterPro" id="IPR055261">
    <property type="entry name" value="PI_transfer_N"/>
</dbReference>
<protein>
    <recommendedName>
        <fullName evidence="2">Phosphatidylinositol transfer protein N-terminal domain-containing protein</fullName>
    </recommendedName>
</protein>
<name>A0A813MMC6_9BILA</name>